<evidence type="ECO:0000256" key="10">
    <source>
        <dbReference type="ARBA" id="ARBA00048552"/>
    </source>
</evidence>
<dbReference type="Gene3D" id="3.90.940.10">
    <property type="match status" value="1"/>
</dbReference>
<dbReference type="EMBL" id="LT670846">
    <property type="protein sequence ID" value="SHK51687.1"/>
    <property type="molecule type" value="Genomic_DNA"/>
</dbReference>
<dbReference type="InterPro" id="IPR003716">
    <property type="entry name" value="DNA-dir_RNA_pol_omega"/>
</dbReference>
<evidence type="ECO:0000256" key="2">
    <source>
        <dbReference type="ARBA" id="ARBA00012418"/>
    </source>
</evidence>
<dbReference type="AlphaFoldDB" id="A0A1M6T416"/>
<evidence type="ECO:0000256" key="9">
    <source>
        <dbReference type="ARBA" id="ARBA00030998"/>
    </source>
</evidence>
<dbReference type="OrthoDB" id="15252at2"/>
<evidence type="ECO:0000256" key="4">
    <source>
        <dbReference type="ARBA" id="ARBA00022478"/>
    </source>
</evidence>
<evidence type="ECO:0000256" key="7">
    <source>
        <dbReference type="ARBA" id="ARBA00023163"/>
    </source>
</evidence>
<evidence type="ECO:0000256" key="1">
    <source>
        <dbReference type="ARBA" id="ARBA00006711"/>
    </source>
</evidence>
<protein>
    <recommendedName>
        <fullName evidence="3 11">DNA-directed RNA polymerase subunit omega</fullName>
        <shortName evidence="11">RNAP omega subunit</shortName>
        <ecNumber evidence="2 11">2.7.7.6</ecNumber>
    </recommendedName>
    <alternativeName>
        <fullName evidence="9 11">RNA polymerase omega subunit</fullName>
    </alternativeName>
    <alternativeName>
        <fullName evidence="8 11">Transcriptase subunit omega</fullName>
    </alternativeName>
</protein>
<dbReference type="InterPro" id="IPR006110">
    <property type="entry name" value="Pol_omega/Rpo6/RPB6"/>
</dbReference>
<sequence>MSERPNIEQAMKQVRSRYELVHAAVKRTLQLMEEGEDIFIRDRKTGRLIKKTFQAIQDIAEGRVKVSIKEENQGG</sequence>
<evidence type="ECO:0000256" key="8">
    <source>
        <dbReference type="ARBA" id="ARBA00029924"/>
    </source>
</evidence>
<evidence type="ECO:0000256" key="3">
    <source>
        <dbReference type="ARBA" id="ARBA00013725"/>
    </source>
</evidence>
<keyword evidence="7 11" id="KW-0804">Transcription</keyword>
<dbReference type="PANTHER" id="PTHR34476">
    <property type="entry name" value="DNA-DIRECTED RNA POLYMERASE SUBUNIT OMEGA"/>
    <property type="match status" value="1"/>
</dbReference>
<reference evidence="12 13" key="1">
    <citation type="submission" date="2016-11" db="EMBL/GenBank/DDBJ databases">
        <authorList>
            <person name="Jaros S."/>
            <person name="Januszkiewicz K."/>
            <person name="Wedrychowicz H."/>
        </authorList>
    </citation>
    <scope>NUCLEOTIDE SEQUENCE [LARGE SCALE GENOMIC DNA]</scope>
    <source>
        <strain evidence="12 13">DSM 19557</strain>
    </source>
</reference>
<evidence type="ECO:0000256" key="6">
    <source>
        <dbReference type="ARBA" id="ARBA00022695"/>
    </source>
</evidence>
<keyword evidence="5 11" id="KW-0808">Transferase</keyword>
<proteinExistence type="inferred from homology"/>
<name>A0A1M6T416_9AQUI</name>
<dbReference type="GO" id="GO:0000428">
    <property type="term" value="C:DNA-directed RNA polymerase complex"/>
    <property type="evidence" value="ECO:0007669"/>
    <property type="project" value="UniProtKB-KW"/>
</dbReference>
<dbReference type="Proteomes" id="UP000189810">
    <property type="component" value="Chromosome I"/>
</dbReference>
<dbReference type="InterPro" id="IPR036161">
    <property type="entry name" value="RPB6/omega-like_sf"/>
</dbReference>
<dbReference type="SMART" id="SM01409">
    <property type="entry name" value="RNA_pol_Rpb6"/>
    <property type="match status" value="1"/>
</dbReference>
<evidence type="ECO:0000256" key="5">
    <source>
        <dbReference type="ARBA" id="ARBA00022679"/>
    </source>
</evidence>
<dbReference type="STRING" id="381751.SAMN05444391_1292"/>
<accession>A0A1M6T416</accession>
<dbReference type="GO" id="GO:0003677">
    <property type="term" value="F:DNA binding"/>
    <property type="evidence" value="ECO:0007669"/>
    <property type="project" value="UniProtKB-UniRule"/>
</dbReference>
<keyword evidence="4 11" id="KW-0240">DNA-directed RNA polymerase</keyword>
<comment type="similarity">
    <text evidence="1 11">Belongs to the RNA polymerase subunit omega family.</text>
</comment>
<evidence type="ECO:0000313" key="12">
    <source>
        <dbReference type="EMBL" id="SHK51687.1"/>
    </source>
</evidence>
<evidence type="ECO:0000256" key="11">
    <source>
        <dbReference type="HAMAP-Rule" id="MF_00366"/>
    </source>
</evidence>
<keyword evidence="6 11" id="KW-0548">Nucleotidyltransferase</keyword>
<dbReference type="GO" id="GO:0006351">
    <property type="term" value="P:DNA-templated transcription"/>
    <property type="evidence" value="ECO:0007669"/>
    <property type="project" value="UniProtKB-UniRule"/>
</dbReference>
<keyword evidence="13" id="KW-1185">Reference proteome</keyword>
<comment type="catalytic activity">
    <reaction evidence="10 11">
        <text>RNA(n) + a ribonucleoside 5'-triphosphate = RNA(n+1) + diphosphate</text>
        <dbReference type="Rhea" id="RHEA:21248"/>
        <dbReference type="Rhea" id="RHEA-COMP:14527"/>
        <dbReference type="Rhea" id="RHEA-COMP:17342"/>
        <dbReference type="ChEBI" id="CHEBI:33019"/>
        <dbReference type="ChEBI" id="CHEBI:61557"/>
        <dbReference type="ChEBI" id="CHEBI:140395"/>
        <dbReference type="EC" id="2.7.7.6"/>
    </reaction>
</comment>
<dbReference type="SUPFAM" id="SSF63562">
    <property type="entry name" value="RPB6/omega subunit-like"/>
    <property type="match status" value="1"/>
</dbReference>
<organism evidence="12 13">
    <name type="scientific">Thermocrinis minervae</name>
    <dbReference type="NCBI Taxonomy" id="381751"/>
    <lineage>
        <taxon>Bacteria</taxon>
        <taxon>Pseudomonadati</taxon>
        <taxon>Aquificota</taxon>
        <taxon>Aquificia</taxon>
        <taxon>Aquificales</taxon>
        <taxon>Aquificaceae</taxon>
        <taxon>Thermocrinis</taxon>
    </lineage>
</organism>
<dbReference type="NCBIfam" id="TIGR00690">
    <property type="entry name" value="rpoZ"/>
    <property type="match status" value="1"/>
</dbReference>
<evidence type="ECO:0000313" key="13">
    <source>
        <dbReference type="Proteomes" id="UP000189810"/>
    </source>
</evidence>
<comment type="subunit">
    <text evidence="11">The RNAP catalytic core consists of 2 alpha, 1 beta, 1 beta' and 1 omega subunit. When a sigma factor is associated with the core the holoenzyme is formed, which can initiate transcription.</text>
</comment>
<dbReference type="EC" id="2.7.7.6" evidence="2 11"/>
<dbReference type="Pfam" id="PF01192">
    <property type="entry name" value="RNA_pol_Rpb6"/>
    <property type="match status" value="1"/>
</dbReference>
<dbReference type="HAMAP" id="MF_00366">
    <property type="entry name" value="RNApol_bact_RpoZ"/>
    <property type="match status" value="1"/>
</dbReference>
<dbReference type="PANTHER" id="PTHR34476:SF1">
    <property type="entry name" value="DNA-DIRECTED RNA POLYMERASE SUBUNIT OMEGA"/>
    <property type="match status" value="1"/>
</dbReference>
<dbReference type="GO" id="GO:0003899">
    <property type="term" value="F:DNA-directed RNA polymerase activity"/>
    <property type="evidence" value="ECO:0007669"/>
    <property type="project" value="UniProtKB-UniRule"/>
</dbReference>
<gene>
    <name evidence="11" type="primary">rpoZ</name>
    <name evidence="12" type="ORF">SAMN05444391_1292</name>
</gene>
<dbReference type="RefSeq" id="WP_079654387.1">
    <property type="nucleotide sequence ID" value="NZ_LT670846.1"/>
</dbReference>
<comment type="function">
    <text evidence="11">Promotes RNA polymerase assembly. Latches the N- and C-terminal regions of the beta' subunit thereby facilitating its interaction with the beta and alpha subunits.</text>
</comment>